<evidence type="ECO:0000256" key="2">
    <source>
        <dbReference type="ARBA" id="ARBA00006432"/>
    </source>
</evidence>
<name>A0AAU9US41_EUPED</name>
<organism evidence="7 8">
    <name type="scientific">Euphydryas editha</name>
    <name type="common">Edith's checkerspot</name>
    <dbReference type="NCBI Taxonomy" id="104508"/>
    <lineage>
        <taxon>Eukaryota</taxon>
        <taxon>Metazoa</taxon>
        <taxon>Ecdysozoa</taxon>
        <taxon>Arthropoda</taxon>
        <taxon>Hexapoda</taxon>
        <taxon>Insecta</taxon>
        <taxon>Pterygota</taxon>
        <taxon>Neoptera</taxon>
        <taxon>Endopterygota</taxon>
        <taxon>Lepidoptera</taxon>
        <taxon>Glossata</taxon>
        <taxon>Ditrysia</taxon>
        <taxon>Papilionoidea</taxon>
        <taxon>Nymphalidae</taxon>
        <taxon>Nymphalinae</taxon>
        <taxon>Euphydryas</taxon>
    </lineage>
</organism>
<comment type="caution">
    <text evidence="7">The sequence shown here is derived from an EMBL/GenBank/DDBJ whole genome shotgun (WGS) entry which is preliminary data.</text>
</comment>
<protein>
    <recommendedName>
        <fullName evidence="9">Luciferase</fullName>
    </recommendedName>
</protein>
<dbReference type="PANTHER" id="PTHR24096">
    <property type="entry name" value="LONG-CHAIN-FATTY-ACID--COA LIGASE"/>
    <property type="match status" value="1"/>
</dbReference>
<accession>A0AAU9US41</accession>
<dbReference type="InterPro" id="IPR000873">
    <property type="entry name" value="AMP-dep_synth/lig_dom"/>
</dbReference>
<evidence type="ECO:0000256" key="4">
    <source>
        <dbReference type="ARBA" id="ARBA00023140"/>
    </source>
</evidence>
<dbReference type="InterPro" id="IPR025110">
    <property type="entry name" value="AMP-bd_C"/>
</dbReference>
<dbReference type="GO" id="GO:0016405">
    <property type="term" value="F:CoA-ligase activity"/>
    <property type="evidence" value="ECO:0007669"/>
    <property type="project" value="TreeGrafter"/>
</dbReference>
<dbReference type="Pfam" id="PF13193">
    <property type="entry name" value="AMP-binding_C"/>
    <property type="match status" value="1"/>
</dbReference>
<keyword evidence="8" id="KW-1185">Reference proteome</keyword>
<evidence type="ECO:0000313" key="8">
    <source>
        <dbReference type="Proteomes" id="UP001153954"/>
    </source>
</evidence>
<keyword evidence="3" id="KW-0436">Ligase</keyword>
<reference evidence="7" key="1">
    <citation type="submission" date="2022-03" db="EMBL/GenBank/DDBJ databases">
        <authorList>
            <person name="Tunstrom K."/>
        </authorList>
    </citation>
    <scope>NUCLEOTIDE SEQUENCE</scope>
</reference>
<dbReference type="PANTHER" id="PTHR24096:SF149">
    <property type="entry name" value="AMP-BINDING DOMAIN-CONTAINING PROTEIN-RELATED"/>
    <property type="match status" value="1"/>
</dbReference>
<dbReference type="GO" id="GO:0005777">
    <property type="term" value="C:peroxisome"/>
    <property type="evidence" value="ECO:0007669"/>
    <property type="project" value="UniProtKB-SubCell"/>
</dbReference>
<evidence type="ECO:0000259" key="6">
    <source>
        <dbReference type="Pfam" id="PF13193"/>
    </source>
</evidence>
<comment type="similarity">
    <text evidence="2">Belongs to the ATP-dependent AMP-binding enzyme family.</text>
</comment>
<dbReference type="PROSITE" id="PS00455">
    <property type="entry name" value="AMP_BINDING"/>
    <property type="match status" value="1"/>
</dbReference>
<dbReference type="Proteomes" id="UP001153954">
    <property type="component" value="Unassembled WGS sequence"/>
</dbReference>
<evidence type="ECO:0000313" key="7">
    <source>
        <dbReference type="EMBL" id="CAH2100710.1"/>
    </source>
</evidence>
<dbReference type="Pfam" id="PF00501">
    <property type="entry name" value="AMP-binding"/>
    <property type="match status" value="1"/>
</dbReference>
<dbReference type="InterPro" id="IPR042099">
    <property type="entry name" value="ANL_N_sf"/>
</dbReference>
<evidence type="ECO:0008006" key="9">
    <source>
        <dbReference type="Google" id="ProtNLM"/>
    </source>
</evidence>
<dbReference type="EMBL" id="CAKOGL010000023">
    <property type="protein sequence ID" value="CAH2100710.1"/>
    <property type="molecule type" value="Genomic_DNA"/>
</dbReference>
<dbReference type="SUPFAM" id="SSF56801">
    <property type="entry name" value="Acetyl-CoA synthetase-like"/>
    <property type="match status" value="1"/>
</dbReference>
<evidence type="ECO:0000256" key="1">
    <source>
        <dbReference type="ARBA" id="ARBA00004275"/>
    </source>
</evidence>
<dbReference type="Gene3D" id="3.30.300.30">
    <property type="match status" value="1"/>
</dbReference>
<feature type="domain" description="AMP-dependent synthetase/ligase" evidence="5">
    <location>
        <begin position="114"/>
        <end position="321"/>
    </location>
</feature>
<evidence type="ECO:0000256" key="3">
    <source>
        <dbReference type="ARBA" id="ARBA00022598"/>
    </source>
</evidence>
<keyword evidence="4" id="KW-0576">Peroxisome</keyword>
<dbReference type="InterPro" id="IPR045851">
    <property type="entry name" value="AMP-bd_C_sf"/>
</dbReference>
<dbReference type="AlphaFoldDB" id="A0AAU9US41"/>
<gene>
    <name evidence="7" type="ORF">EEDITHA_LOCUS15539</name>
</gene>
<dbReference type="InterPro" id="IPR020845">
    <property type="entry name" value="AMP-binding_CS"/>
</dbReference>
<comment type="subcellular location">
    <subcellularLocation>
        <location evidence="1">Peroxisome</location>
    </subcellularLocation>
</comment>
<sequence length="447" mass="50034">MLKNKFYLYGNDAEATLPAHLHLGKYMLNKFKSFGDHEAIINAATDERMTFKELTQLTVDIALSLVHIGVKNGDVVSICSENAFIEKIIIFGEPIEEAIGFKEFLTQHANVDDFDTAPVNPLEDAALILFSSGTTGMPKGIRMTHYNYLVVLHTWYSEIYTDWYISFGQTITFFLHQMGLALVYYNNSDEKKYLEIVQDYKIDFIASTPTGINLILKQENMYDISSLKSIVVTGAPCDGLMLQAIKEKLPNPMLVYQYYGMSETGTISSPRRAPGNPPMKSVGIVRDLFVVKILDLNSRNPVGANQRGEICFKSPSLTKGYIGGPVDCFDEDGFFKTGDIGYYDEDKYLYVVDRIKDVIKYDSFTLPPAEMEAVLLQHPAVLEVGVVGAPHETFGELATAFCSAETWSHGNRKGTLRMPLAGGVRFIDKIPRCIGVKVDRKKLKQML</sequence>
<proteinExistence type="inferred from homology"/>
<dbReference type="Gene3D" id="3.40.50.12780">
    <property type="entry name" value="N-terminal domain of ligase-like"/>
    <property type="match status" value="1"/>
</dbReference>
<feature type="domain" description="AMP-binding enzyme C-terminal" evidence="6">
    <location>
        <begin position="370"/>
        <end position="404"/>
    </location>
</feature>
<evidence type="ECO:0000259" key="5">
    <source>
        <dbReference type="Pfam" id="PF00501"/>
    </source>
</evidence>